<protein>
    <submittedName>
        <fullName evidence="6 7">Cdc42 effector protein 4-like</fullName>
    </submittedName>
</protein>
<dbReference type="InterPro" id="IPR051296">
    <property type="entry name" value="Cdc42_Effector_BORG/CEP"/>
</dbReference>
<dbReference type="Pfam" id="PF00786">
    <property type="entry name" value="PBD"/>
    <property type="match status" value="1"/>
</dbReference>
<feature type="compositionally biased region" description="Low complexity" evidence="3">
    <location>
        <begin position="102"/>
        <end position="135"/>
    </location>
</feature>
<dbReference type="GO" id="GO:0005886">
    <property type="term" value="C:plasma membrane"/>
    <property type="evidence" value="ECO:0007669"/>
    <property type="project" value="TreeGrafter"/>
</dbReference>
<evidence type="ECO:0000256" key="1">
    <source>
        <dbReference type="ARBA" id="ARBA00004184"/>
    </source>
</evidence>
<dbReference type="SMART" id="SM00285">
    <property type="entry name" value="PBD"/>
    <property type="match status" value="1"/>
</dbReference>
<evidence type="ECO:0000313" key="5">
    <source>
        <dbReference type="Proteomes" id="UP001318040"/>
    </source>
</evidence>
<dbReference type="PROSITE" id="PS50108">
    <property type="entry name" value="CRIB"/>
    <property type="match status" value="1"/>
</dbReference>
<dbReference type="KEGG" id="pmrn:116946216"/>
<evidence type="ECO:0000259" key="4">
    <source>
        <dbReference type="PROSITE" id="PS50108"/>
    </source>
</evidence>
<feature type="compositionally biased region" description="Basic and acidic residues" evidence="3">
    <location>
        <begin position="55"/>
        <end position="71"/>
    </location>
</feature>
<dbReference type="GO" id="GO:0031274">
    <property type="term" value="P:positive regulation of pseudopodium assembly"/>
    <property type="evidence" value="ECO:0007669"/>
    <property type="project" value="TreeGrafter"/>
</dbReference>
<comment type="subcellular location">
    <subcellularLocation>
        <location evidence="1">Endomembrane system</location>
        <topology evidence="1">Peripheral membrane protein</topology>
    </subcellularLocation>
</comment>
<evidence type="ECO:0000313" key="6">
    <source>
        <dbReference type="RefSeq" id="XP_032817102.1"/>
    </source>
</evidence>
<dbReference type="GO" id="GO:0007266">
    <property type="term" value="P:Rho protein signal transduction"/>
    <property type="evidence" value="ECO:0007669"/>
    <property type="project" value="TreeGrafter"/>
</dbReference>
<sequence length="367" mass="37406">MPISKHFSPGSPDSRMGRRRPRLEITREMISAPLGDFRHTMHVGRGGDAFGDTSFLRERPPPESPRYRRGESPPPAGRESLLARTLRASKRSLSVGRSARLSSTSTSSFVAVPLPSSPSSSASTSYSASTPSSPVGASQLLSRSEMEVQCISPPDGERASRSPGPVRASLAPVGSIAGVTAGFSPYSGGGGGSGGDKAIARPNGAMGGQELLFDRRDQALAHSIPALKHAESVMSFHVDLGPSMLGDVLGVMGSEEGGAAAPGFDVVAAAAAPAVTPGRGGSSRGGSRSSSASSSSGGGSSATLADDAASQGDGEGDGGAWAVAASEKRPATLPAALPTMPFVASLHHHHHHHPFGSYLEDDEILPF</sequence>
<dbReference type="PANTHER" id="PTHR15344">
    <property type="entry name" value="CDC42 EFFECTOR PROTEIN BORG"/>
    <property type="match status" value="1"/>
</dbReference>
<feature type="region of interest" description="Disordered" evidence="3">
    <location>
        <begin position="1"/>
        <end position="167"/>
    </location>
</feature>
<proteinExistence type="inferred from homology"/>
<gene>
    <name evidence="6 7" type="primary">LOC116946216</name>
</gene>
<comment type="similarity">
    <text evidence="2">Belongs to the BORG/CEP family.</text>
</comment>
<dbReference type="PANTHER" id="PTHR15344:SF14">
    <property type="entry name" value="CDC42 EFFECTOR PROTEIN 4"/>
    <property type="match status" value="1"/>
</dbReference>
<feature type="compositionally biased region" description="Low complexity" evidence="3">
    <location>
        <begin position="285"/>
        <end position="295"/>
    </location>
</feature>
<dbReference type="GeneID" id="116946216"/>
<dbReference type="CDD" id="cd00132">
    <property type="entry name" value="CRIB"/>
    <property type="match status" value="1"/>
</dbReference>
<dbReference type="GO" id="GO:0012505">
    <property type="term" value="C:endomembrane system"/>
    <property type="evidence" value="ECO:0007669"/>
    <property type="project" value="UniProtKB-SubCell"/>
</dbReference>
<evidence type="ECO:0000256" key="3">
    <source>
        <dbReference type="SAM" id="MobiDB-lite"/>
    </source>
</evidence>
<name>A0AAJ7X108_PETMA</name>
<feature type="region of interest" description="Disordered" evidence="3">
    <location>
        <begin position="274"/>
        <end position="320"/>
    </location>
</feature>
<dbReference type="RefSeq" id="XP_032817102.1">
    <property type="nucleotide sequence ID" value="XM_032961211.1"/>
</dbReference>
<organism evidence="5 6">
    <name type="scientific">Petromyzon marinus</name>
    <name type="common">Sea lamprey</name>
    <dbReference type="NCBI Taxonomy" id="7757"/>
    <lineage>
        <taxon>Eukaryota</taxon>
        <taxon>Metazoa</taxon>
        <taxon>Chordata</taxon>
        <taxon>Craniata</taxon>
        <taxon>Vertebrata</taxon>
        <taxon>Cyclostomata</taxon>
        <taxon>Hyperoartia</taxon>
        <taxon>Petromyzontiformes</taxon>
        <taxon>Petromyzontidae</taxon>
        <taxon>Petromyzon</taxon>
    </lineage>
</organism>
<dbReference type="GO" id="GO:0005737">
    <property type="term" value="C:cytoplasm"/>
    <property type="evidence" value="ECO:0007669"/>
    <property type="project" value="TreeGrafter"/>
</dbReference>
<dbReference type="AlphaFoldDB" id="A0AAJ7X108"/>
<feature type="domain" description="CRIB" evidence="4">
    <location>
        <begin position="30"/>
        <end position="44"/>
    </location>
</feature>
<dbReference type="InterPro" id="IPR000095">
    <property type="entry name" value="CRIB_dom"/>
</dbReference>
<dbReference type="GO" id="GO:0031267">
    <property type="term" value="F:small GTPase binding"/>
    <property type="evidence" value="ECO:0007669"/>
    <property type="project" value="TreeGrafter"/>
</dbReference>
<evidence type="ECO:0000256" key="2">
    <source>
        <dbReference type="ARBA" id="ARBA00010770"/>
    </source>
</evidence>
<evidence type="ECO:0000313" key="7">
    <source>
        <dbReference type="RefSeq" id="XP_032817103.1"/>
    </source>
</evidence>
<dbReference type="GO" id="GO:0008360">
    <property type="term" value="P:regulation of cell shape"/>
    <property type="evidence" value="ECO:0007669"/>
    <property type="project" value="TreeGrafter"/>
</dbReference>
<dbReference type="InterPro" id="IPR029273">
    <property type="entry name" value="Cdc42_effect-like"/>
</dbReference>
<dbReference type="Pfam" id="PF14957">
    <property type="entry name" value="BORG_CEP"/>
    <property type="match status" value="1"/>
</dbReference>
<accession>A0AAJ7X108</accession>
<dbReference type="GO" id="GO:0030838">
    <property type="term" value="P:positive regulation of actin filament polymerization"/>
    <property type="evidence" value="ECO:0007669"/>
    <property type="project" value="TreeGrafter"/>
</dbReference>
<reference evidence="6 7" key="1">
    <citation type="submission" date="2025-04" db="UniProtKB">
        <authorList>
            <consortium name="RefSeq"/>
        </authorList>
    </citation>
    <scope>IDENTIFICATION</scope>
    <source>
        <tissue evidence="6 7">Sperm</tissue>
    </source>
</reference>
<dbReference type="GO" id="GO:0005856">
    <property type="term" value="C:cytoskeleton"/>
    <property type="evidence" value="ECO:0007669"/>
    <property type="project" value="TreeGrafter"/>
</dbReference>
<dbReference type="Proteomes" id="UP001318040">
    <property type="component" value="Chromosome 26"/>
</dbReference>
<dbReference type="RefSeq" id="XP_032817103.1">
    <property type="nucleotide sequence ID" value="XM_032961212.1"/>
</dbReference>
<keyword evidence="5" id="KW-1185">Reference proteome</keyword>